<sequence length="176" mass="20365">MQENIEQQKIMLQKFEKIKNKRDFKASTGASDQEATEYLSKHQNNLEKAVQGYFNVKDFIQVTQQPKDVAERYLKYSDCVQNAINKYFEEHPNEQNAKTQLNQINTQQQIGKLPNNNINQINVNNQPNANNNQNINPTQKNCKIVVNLGCFSRCFAENIIIDVDQTRDQVVGTEKK</sequence>
<dbReference type="CDD" id="cd14273">
    <property type="entry name" value="UBA_TAP-C_like"/>
    <property type="match status" value="1"/>
</dbReference>
<evidence type="ECO:0000313" key="3">
    <source>
        <dbReference type="EMBL" id="CAL6020193.1"/>
    </source>
</evidence>
<evidence type="ECO:0000313" key="2">
    <source>
        <dbReference type="EMBL" id="CAI9963521.1"/>
    </source>
</evidence>
<organism evidence="1">
    <name type="scientific">Hexamita inflata</name>
    <dbReference type="NCBI Taxonomy" id="28002"/>
    <lineage>
        <taxon>Eukaryota</taxon>
        <taxon>Metamonada</taxon>
        <taxon>Diplomonadida</taxon>
        <taxon>Hexamitidae</taxon>
        <taxon>Hexamitinae</taxon>
        <taxon>Hexamita</taxon>
    </lineage>
</organism>
<protein>
    <submittedName>
        <fullName evidence="3">Hypothetical_protein</fullName>
    </submittedName>
</protein>
<dbReference type="AlphaFoldDB" id="A0AA86U9N5"/>
<evidence type="ECO:0000313" key="4">
    <source>
        <dbReference type="EMBL" id="CAL6042489.1"/>
    </source>
</evidence>
<dbReference type="EMBL" id="CAXDID020000154">
    <property type="protein sequence ID" value="CAL6042489.1"/>
    <property type="molecule type" value="Genomic_DNA"/>
</dbReference>
<comment type="caution">
    <text evidence="1">The sequence shown here is derived from an EMBL/GenBank/DDBJ whole genome shotgun (WGS) entry which is preliminary data.</text>
</comment>
<dbReference type="EMBL" id="CATOUU010000722">
    <property type="protein sequence ID" value="CAI9944201.1"/>
    <property type="molecule type" value="Genomic_DNA"/>
</dbReference>
<reference evidence="3 5" key="2">
    <citation type="submission" date="2024-07" db="EMBL/GenBank/DDBJ databases">
        <authorList>
            <person name="Akdeniz Z."/>
        </authorList>
    </citation>
    <scope>NUCLEOTIDE SEQUENCE [LARGE SCALE GENOMIC DNA]</scope>
</reference>
<dbReference type="EMBL" id="CATOUU010000969">
    <property type="protein sequence ID" value="CAI9963521.1"/>
    <property type="molecule type" value="Genomic_DNA"/>
</dbReference>
<dbReference type="Pfam" id="PF14555">
    <property type="entry name" value="UBA_4"/>
    <property type="match status" value="1"/>
</dbReference>
<dbReference type="Proteomes" id="UP001642409">
    <property type="component" value="Unassembled WGS sequence"/>
</dbReference>
<dbReference type="Gene3D" id="1.10.8.10">
    <property type="entry name" value="DNA helicase RuvA subunit, C-terminal domain"/>
    <property type="match status" value="2"/>
</dbReference>
<reference evidence="1" key="1">
    <citation type="submission" date="2023-06" db="EMBL/GenBank/DDBJ databases">
        <authorList>
            <person name="Kurt Z."/>
        </authorList>
    </citation>
    <scope>NUCLEOTIDE SEQUENCE</scope>
</reference>
<evidence type="ECO:0000313" key="5">
    <source>
        <dbReference type="Proteomes" id="UP001642409"/>
    </source>
</evidence>
<name>A0AA86U9N5_9EUKA</name>
<accession>A0AA86U9N5</accession>
<evidence type="ECO:0000313" key="1">
    <source>
        <dbReference type="EMBL" id="CAI9944201.1"/>
    </source>
</evidence>
<gene>
    <name evidence="3" type="ORF">HINF_LOCUS27309</name>
    <name evidence="1" type="ORF">HINF_LOCUS31846</name>
    <name evidence="4" type="ORF">HINF_LOCUS39614</name>
    <name evidence="2" type="ORF">HINF_LOCUS51166</name>
</gene>
<dbReference type="EMBL" id="CAXDID020000085">
    <property type="protein sequence ID" value="CAL6020193.1"/>
    <property type="molecule type" value="Genomic_DNA"/>
</dbReference>
<proteinExistence type="predicted"/>
<keyword evidence="5" id="KW-1185">Reference proteome</keyword>